<comment type="domain">
    <text evidence="6">Has four distinct domains: an N-terminal nucleotidyltransferase (NT) domain responsible for UTase activity, a central HD domain that encodes UR activity, and two C-terminal ACT domains that seem to have a role in glutamine sensing.</text>
</comment>
<dbReference type="PIRSF" id="PIRSF006288">
    <property type="entry name" value="PII_uridyltransf"/>
    <property type="match status" value="1"/>
</dbReference>
<comment type="similarity">
    <text evidence="6">Belongs to the GlnD family.</text>
</comment>
<dbReference type="Pfam" id="PF01966">
    <property type="entry name" value="HD"/>
    <property type="match status" value="1"/>
</dbReference>
<dbReference type="NCBIfam" id="TIGR01693">
    <property type="entry name" value="UTase_glnD"/>
    <property type="match status" value="1"/>
</dbReference>
<proteinExistence type="inferred from homology"/>
<dbReference type="InterPro" id="IPR010043">
    <property type="entry name" value="UTase/UR"/>
</dbReference>
<dbReference type="STRING" id="452637.Oter_2005"/>
<dbReference type="InterPro" id="IPR006674">
    <property type="entry name" value="HD_domain"/>
</dbReference>
<dbReference type="SUPFAM" id="SSF55021">
    <property type="entry name" value="ACT-like"/>
    <property type="match status" value="2"/>
</dbReference>
<feature type="domain" description="ACT" evidence="7">
    <location>
        <begin position="737"/>
        <end position="815"/>
    </location>
</feature>
<evidence type="ECO:0000256" key="4">
    <source>
        <dbReference type="ARBA" id="ARBA00022842"/>
    </source>
</evidence>
<comment type="catalytic activity">
    <reaction evidence="6">
        <text>[protein-PII]-uridylyl-L-tyrosine + H2O = [protein-PII]-L-tyrosine + UMP + H(+)</text>
        <dbReference type="Rhea" id="RHEA:48600"/>
        <dbReference type="Rhea" id="RHEA-COMP:12147"/>
        <dbReference type="Rhea" id="RHEA-COMP:12148"/>
        <dbReference type="ChEBI" id="CHEBI:15377"/>
        <dbReference type="ChEBI" id="CHEBI:15378"/>
        <dbReference type="ChEBI" id="CHEBI:46858"/>
        <dbReference type="ChEBI" id="CHEBI:57865"/>
        <dbReference type="ChEBI" id="CHEBI:90602"/>
    </reaction>
</comment>
<dbReference type="PROSITE" id="PS51831">
    <property type="entry name" value="HD"/>
    <property type="match status" value="1"/>
</dbReference>
<dbReference type="PANTHER" id="PTHR47320:SF1">
    <property type="entry name" value="BIFUNCTIONAL URIDYLYLTRANSFERASE_URIDYLYL-REMOVING ENZYME"/>
    <property type="match status" value="1"/>
</dbReference>
<keyword evidence="1 6" id="KW-0808">Transferase</keyword>
<dbReference type="CDD" id="cd04899">
    <property type="entry name" value="ACT_ACR-UUR-like_2"/>
    <property type="match status" value="1"/>
</dbReference>
<dbReference type="InterPro" id="IPR045865">
    <property type="entry name" value="ACT-like_dom_sf"/>
</dbReference>
<dbReference type="InterPro" id="IPR013546">
    <property type="entry name" value="PII_UdlTrfase/GS_AdlTrfase"/>
</dbReference>
<keyword evidence="10" id="KW-1185">Reference proteome</keyword>
<dbReference type="OrthoDB" id="9758038at2"/>
<keyword evidence="2 6" id="KW-0548">Nucleotidyltransferase</keyword>
<dbReference type="EMBL" id="CP001032">
    <property type="protein sequence ID" value="ACB75288.1"/>
    <property type="molecule type" value="Genomic_DNA"/>
</dbReference>
<dbReference type="HOGENOM" id="CLU_012833_1_0_0"/>
<evidence type="ECO:0000256" key="3">
    <source>
        <dbReference type="ARBA" id="ARBA00022801"/>
    </source>
</evidence>
<dbReference type="GO" id="GO:0008773">
    <property type="term" value="F:[protein-PII] uridylyltransferase activity"/>
    <property type="evidence" value="ECO:0007669"/>
    <property type="project" value="UniProtKB-UniRule"/>
</dbReference>
<dbReference type="AlphaFoldDB" id="B1ZYQ2"/>
<protein>
    <recommendedName>
        <fullName evidence="6">Bifunctional uridylyltransferase/uridylyl-removing enzyme</fullName>
        <shortName evidence="6">UTase/UR</shortName>
    </recommendedName>
    <alternativeName>
        <fullName evidence="6">Bifunctional [protein-PII] modification enzyme</fullName>
    </alternativeName>
    <alternativeName>
        <fullName evidence="6">Bifunctional nitrogen sensor protein</fullName>
    </alternativeName>
    <domain>
        <recommendedName>
            <fullName evidence="6">[Protein-PII] uridylyltransferase</fullName>
            <shortName evidence="6">PII uridylyltransferase</shortName>
            <shortName evidence="6">UTase</shortName>
            <ecNumber evidence="6">2.7.7.59</ecNumber>
        </recommendedName>
    </domain>
    <domain>
        <recommendedName>
            <fullName evidence="6">[Protein-PII]-UMP uridylyl-removing enzyme</fullName>
            <shortName evidence="6">UR</shortName>
            <ecNumber evidence="6">3.1.4.-</ecNumber>
        </recommendedName>
    </domain>
</protein>
<gene>
    <name evidence="6" type="primary">glnD</name>
    <name evidence="9" type="ordered locus">Oter_2005</name>
</gene>
<dbReference type="SUPFAM" id="SSF81891">
    <property type="entry name" value="Poly A polymerase C-terminal region-like"/>
    <property type="match status" value="1"/>
</dbReference>
<dbReference type="KEGG" id="ote:Oter_2005"/>
<dbReference type="InterPro" id="IPR002912">
    <property type="entry name" value="ACT_dom"/>
</dbReference>
<dbReference type="eggNOG" id="COG2844">
    <property type="taxonomic scope" value="Bacteria"/>
</dbReference>
<dbReference type="Pfam" id="PF03445">
    <property type="entry name" value="DUF294"/>
    <property type="match status" value="1"/>
</dbReference>
<evidence type="ECO:0000259" key="8">
    <source>
        <dbReference type="PROSITE" id="PS51831"/>
    </source>
</evidence>
<dbReference type="HAMAP" id="MF_00277">
    <property type="entry name" value="PII_uridylyl_transf"/>
    <property type="match status" value="1"/>
</dbReference>
<name>B1ZYQ2_OPITP</name>
<feature type="region of interest" description="Uridylyltransferase" evidence="6">
    <location>
        <begin position="1"/>
        <end position="368"/>
    </location>
</feature>
<comment type="activity regulation">
    <text evidence="6">Uridylyltransferase (UTase) activity is inhibited by glutamine, while glutamine activates uridylyl-removing (UR) activity.</text>
</comment>
<dbReference type="InterPro" id="IPR005105">
    <property type="entry name" value="GlnD_Uridyltrans_N"/>
</dbReference>
<keyword evidence="3 6" id="KW-0378">Hydrolase</keyword>
<comment type="function">
    <text evidence="6">Modifies, by uridylylation and deuridylylation, the PII regulatory proteins (GlnB and homologs), in response to the nitrogen status of the cell that GlnD senses through the glutamine level. Under low glutamine levels, catalyzes the conversion of the PII proteins and UTP to PII-UMP and PPi, while under higher glutamine levels, GlnD hydrolyzes PII-UMP to PII and UMP (deuridylylation). Thus, controls uridylylation state and activity of the PII proteins, and plays an important role in the regulation of nitrogen assimilation and metabolism.</text>
</comment>
<comment type="catalytic activity">
    <reaction evidence="6">
        <text>[protein-PII]-L-tyrosine + UTP = [protein-PII]-uridylyl-L-tyrosine + diphosphate</text>
        <dbReference type="Rhea" id="RHEA:13673"/>
        <dbReference type="Rhea" id="RHEA-COMP:12147"/>
        <dbReference type="Rhea" id="RHEA-COMP:12148"/>
        <dbReference type="ChEBI" id="CHEBI:33019"/>
        <dbReference type="ChEBI" id="CHEBI:46398"/>
        <dbReference type="ChEBI" id="CHEBI:46858"/>
        <dbReference type="ChEBI" id="CHEBI:90602"/>
        <dbReference type="EC" id="2.7.7.59"/>
    </reaction>
</comment>
<dbReference type="SUPFAM" id="SSF81301">
    <property type="entry name" value="Nucleotidyltransferase"/>
    <property type="match status" value="1"/>
</dbReference>
<dbReference type="Gene3D" id="1.10.3090.10">
    <property type="entry name" value="cca-adding enzyme, domain 2"/>
    <property type="match status" value="1"/>
</dbReference>
<evidence type="ECO:0000259" key="7">
    <source>
        <dbReference type="PROSITE" id="PS51671"/>
    </source>
</evidence>
<dbReference type="Gene3D" id="1.20.120.330">
    <property type="entry name" value="Nucleotidyltransferases domain 2"/>
    <property type="match status" value="1"/>
</dbReference>
<organism evidence="9 10">
    <name type="scientific">Opitutus terrae (strain DSM 11246 / JCM 15787 / PB90-1)</name>
    <dbReference type="NCBI Taxonomy" id="452637"/>
    <lineage>
        <taxon>Bacteria</taxon>
        <taxon>Pseudomonadati</taxon>
        <taxon>Verrucomicrobiota</taxon>
        <taxon>Opitutia</taxon>
        <taxon>Opitutales</taxon>
        <taxon>Opitutaceae</taxon>
        <taxon>Opitutus</taxon>
    </lineage>
</organism>
<keyword evidence="4 6" id="KW-0460">Magnesium</keyword>
<sequence length="937" mass="104446">MFVPTPVAPEDPLAFTGAATRAERLAACKTYLANERHLLHERHKAGASGLEIVHAWSATIDHMLLRLFDAAMLSHLQATGAAKPPVAVALIALGGYGRGELSPLSDIDVMFLLPAKTKPAAIKPFLEHLTNEILYPLWDCKLKVGHSIRNVDEVFTEARKDIQTLTSLLESRLAAGSTSLYETFEQAYRAFSTTEDPKGYIAARLDDQAQRRAKYGDTVFLQEPDLKNGVGGLRDYQNAVWMARVKLGITQIEELATQNYLRHDELAAFTRAYDFLLRVRNELHFINSRATDLLDLDHQPRVARQLGYTEANLLVRVEHFMQDYYRSAQTIFRISKLIESRLALTIGRDAKGGKISIRDSLLASRFRRTKKIDGFVLRGSDLAAESPAVFEQDPVRLIRVFRHRQQLDCELDFNLGTLIRQSLHLLTPDVRASQDANVSFRAILSEPGAVFPALNLMHELGVLNKFVPEFAGLTCLVQHEFYHRYTADVHTLEAVRQLDLIFTEAEPITLKYRQALHETSDPALLYLTLLLHDIGKSEGIKGHAEAGAALAAPILERLGVSPEGRELVTFVIKNHLVMARFWQKRDVDDPQTAAAFAEIVGDAERLRNLYVHTFCDARGTAASLWNSYKDTLHTRLFLATLEHLNLGEAVHANYEKKKHMTQQELIARTIPGVATEEIVAHFGLLPDRYFIQTEPDEISLHIRMVHRLLKSITTADSVGSLKPVIEWQDDLNRSLTVVNVVTWDRAGLFYKLAGAFSVAGLSILGAKIISRSDHIAIDTFYVVEPGRGVVQSAAAQEAFARTIEAALVSNKDLYPDIVAQAKKLAASRYTGVVNGEALHTAFPPTVEVYHELAMQRTIVEIQARDQIGLLYRLAKIISDQGFDITFARIGTERGVAIDTFYIESSEAGQPIDTPRLQVLRDALTEAIKPEAAAVATV</sequence>
<comment type="cofactor">
    <cofactor evidence="6">
        <name>Mg(2+)</name>
        <dbReference type="ChEBI" id="CHEBI:18420"/>
    </cofactor>
</comment>
<reference evidence="9 10" key="1">
    <citation type="journal article" date="2011" name="J. Bacteriol.">
        <title>Genome sequence of the verrucomicrobium Opitutus terrae PB90-1, an abundant inhabitant of rice paddy soil ecosystems.</title>
        <authorList>
            <person name="van Passel M.W."/>
            <person name="Kant R."/>
            <person name="Palva A."/>
            <person name="Copeland A."/>
            <person name="Lucas S."/>
            <person name="Lapidus A."/>
            <person name="Glavina del Rio T."/>
            <person name="Pitluck S."/>
            <person name="Goltsman E."/>
            <person name="Clum A."/>
            <person name="Sun H."/>
            <person name="Schmutz J."/>
            <person name="Larimer F.W."/>
            <person name="Land M.L."/>
            <person name="Hauser L."/>
            <person name="Kyrpides N."/>
            <person name="Mikhailova N."/>
            <person name="Richardson P.P."/>
            <person name="Janssen P.H."/>
            <person name="de Vos W.M."/>
            <person name="Smidt H."/>
        </authorList>
    </citation>
    <scope>NUCLEOTIDE SEQUENCE [LARGE SCALE GENOMIC DNA]</scope>
    <source>
        <strain evidence="10">DSM 11246 / JCM 15787 / PB90-1</strain>
    </source>
</reference>
<evidence type="ECO:0000256" key="6">
    <source>
        <dbReference type="HAMAP-Rule" id="MF_00277"/>
    </source>
</evidence>
<dbReference type="EC" id="3.1.4.-" evidence="6"/>
<evidence type="ECO:0000313" key="10">
    <source>
        <dbReference type="Proteomes" id="UP000007013"/>
    </source>
</evidence>
<dbReference type="EC" id="2.7.7.59" evidence="6"/>
<comment type="caution">
    <text evidence="6">Lacks conserved residue(s) required for the propagation of feature annotation.</text>
</comment>
<dbReference type="Gene3D" id="3.30.460.10">
    <property type="entry name" value="Beta Polymerase, domain 2"/>
    <property type="match status" value="1"/>
</dbReference>
<dbReference type="RefSeq" id="WP_012374825.1">
    <property type="nucleotide sequence ID" value="NC_010571.1"/>
</dbReference>
<dbReference type="PANTHER" id="PTHR47320">
    <property type="entry name" value="BIFUNCTIONAL URIDYLYLTRANSFERASE/URIDYLYL-REMOVING ENZYME"/>
    <property type="match status" value="1"/>
</dbReference>
<dbReference type="CDD" id="cd04900">
    <property type="entry name" value="ACT_UUR-like_1"/>
    <property type="match status" value="1"/>
</dbReference>
<dbReference type="GO" id="GO:0008081">
    <property type="term" value="F:phosphoric diester hydrolase activity"/>
    <property type="evidence" value="ECO:0007669"/>
    <property type="project" value="UniProtKB-UniRule"/>
</dbReference>
<dbReference type="GO" id="GO:0006808">
    <property type="term" value="P:regulation of nitrogen utilization"/>
    <property type="evidence" value="ECO:0007669"/>
    <property type="project" value="UniProtKB-UniRule"/>
</dbReference>
<dbReference type="PROSITE" id="PS51671">
    <property type="entry name" value="ACT"/>
    <property type="match status" value="2"/>
</dbReference>
<feature type="domain" description="HD" evidence="8">
    <location>
        <begin position="487"/>
        <end position="609"/>
    </location>
</feature>
<dbReference type="Proteomes" id="UP000007013">
    <property type="component" value="Chromosome"/>
</dbReference>
<keyword evidence="5 6" id="KW-0511">Multifunctional enzyme</keyword>
<evidence type="ECO:0000256" key="2">
    <source>
        <dbReference type="ARBA" id="ARBA00022695"/>
    </source>
</evidence>
<feature type="domain" description="ACT" evidence="7">
    <location>
        <begin position="858"/>
        <end position="937"/>
    </location>
</feature>
<dbReference type="InterPro" id="IPR043519">
    <property type="entry name" value="NT_sf"/>
</dbReference>
<dbReference type="SUPFAM" id="SSF81593">
    <property type="entry name" value="Nucleotidyltransferase substrate binding subunit/domain"/>
    <property type="match status" value="1"/>
</dbReference>
<evidence type="ECO:0000313" key="9">
    <source>
        <dbReference type="EMBL" id="ACB75288.1"/>
    </source>
</evidence>
<accession>B1ZYQ2</accession>
<evidence type="ECO:0000256" key="1">
    <source>
        <dbReference type="ARBA" id="ARBA00022679"/>
    </source>
</evidence>
<dbReference type="Pfam" id="PF08335">
    <property type="entry name" value="GlnD_UR_UTase"/>
    <property type="match status" value="1"/>
</dbReference>
<dbReference type="CDD" id="cd05401">
    <property type="entry name" value="NT_GlnE_GlnD_like"/>
    <property type="match status" value="1"/>
</dbReference>
<evidence type="ECO:0000256" key="5">
    <source>
        <dbReference type="ARBA" id="ARBA00023268"/>
    </source>
</evidence>